<evidence type="ECO:0000313" key="2">
    <source>
        <dbReference type="Proteomes" id="UP000494216"/>
    </source>
</evidence>
<organism evidence="1 2">
    <name type="scientific">Candidatus Methylobacter favarea</name>
    <dbReference type="NCBI Taxonomy" id="2707345"/>
    <lineage>
        <taxon>Bacteria</taxon>
        <taxon>Pseudomonadati</taxon>
        <taxon>Pseudomonadota</taxon>
        <taxon>Gammaproteobacteria</taxon>
        <taxon>Methylococcales</taxon>
        <taxon>Methylococcaceae</taxon>
        <taxon>Methylobacter</taxon>
    </lineage>
</organism>
<name>A0A8S0XL23_9GAMM</name>
<accession>A0A8S0XL23</accession>
<dbReference type="InterPro" id="IPR008972">
    <property type="entry name" value="Cupredoxin"/>
</dbReference>
<protein>
    <submittedName>
        <fullName evidence="1">Uncharacterized protein</fullName>
    </submittedName>
</protein>
<evidence type="ECO:0000313" key="1">
    <source>
        <dbReference type="EMBL" id="CAA9892502.1"/>
    </source>
</evidence>
<dbReference type="EMBL" id="CADCXN010000102">
    <property type="protein sequence ID" value="CAA9892502.1"/>
    <property type="molecule type" value="Genomic_DNA"/>
</dbReference>
<comment type="caution">
    <text evidence="1">The sequence shown here is derived from an EMBL/GenBank/DDBJ whole genome shotgun (WGS) entry which is preliminary data.</text>
</comment>
<gene>
    <name evidence="1" type="ORF">METHB2_70109</name>
</gene>
<proteinExistence type="predicted"/>
<dbReference type="Proteomes" id="UP000494216">
    <property type="component" value="Unassembled WGS sequence"/>
</dbReference>
<dbReference type="AlphaFoldDB" id="A0A8S0XL23"/>
<keyword evidence="2" id="KW-1185">Reference proteome</keyword>
<dbReference type="Gene3D" id="2.60.40.420">
    <property type="entry name" value="Cupredoxins - blue copper proteins"/>
    <property type="match status" value="1"/>
</dbReference>
<reference evidence="1 2" key="1">
    <citation type="submission" date="2020-02" db="EMBL/GenBank/DDBJ databases">
        <authorList>
            <person name="Hogendoorn C."/>
        </authorList>
    </citation>
    <scope>NUCLEOTIDE SEQUENCE [LARGE SCALE GENOMIC DNA]</scope>
    <source>
        <strain evidence="1">METHB21</strain>
    </source>
</reference>
<sequence length="62" mass="6882">MNIVIYKIFVMMILVTGIGVLSPAQSAVREYWITAEKIPWNYAPSGQNLINAEDGLGVWGKN</sequence>